<dbReference type="AlphaFoldDB" id="X1ADY4"/>
<reference evidence="1" key="1">
    <citation type="journal article" date="2014" name="Front. Microbiol.">
        <title>High frequency of phylogenetically diverse reductive dehalogenase-homologous genes in deep subseafloor sedimentary metagenomes.</title>
        <authorList>
            <person name="Kawai M."/>
            <person name="Futagami T."/>
            <person name="Toyoda A."/>
            <person name="Takaki Y."/>
            <person name="Nishi S."/>
            <person name="Hori S."/>
            <person name="Arai W."/>
            <person name="Tsubouchi T."/>
            <person name="Morono Y."/>
            <person name="Uchiyama I."/>
            <person name="Ito T."/>
            <person name="Fujiyama A."/>
            <person name="Inagaki F."/>
            <person name="Takami H."/>
        </authorList>
    </citation>
    <scope>NUCLEOTIDE SEQUENCE</scope>
    <source>
        <strain evidence="1">Expedition CK06-06</strain>
    </source>
</reference>
<dbReference type="SUPFAM" id="SSF117396">
    <property type="entry name" value="TM1631-like"/>
    <property type="match status" value="1"/>
</dbReference>
<evidence type="ECO:0008006" key="2">
    <source>
        <dbReference type="Google" id="ProtNLM"/>
    </source>
</evidence>
<evidence type="ECO:0000313" key="1">
    <source>
        <dbReference type="EMBL" id="GAG70878.1"/>
    </source>
</evidence>
<protein>
    <recommendedName>
        <fullName evidence="2">DUF72 domain-containing protein</fullName>
    </recommendedName>
</protein>
<comment type="caution">
    <text evidence="1">The sequence shown here is derived from an EMBL/GenBank/DDBJ whole genome shotgun (WGS) entry which is preliminary data.</text>
</comment>
<dbReference type="InterPro" id="IPR036520">
    <property type="entry name" value="UPF0759_sf"/>
</dbReference>
<organism evidence="1">
    <name type="scientific">marine sediment metagenome</name>
    <dbReference type="NCBI Taxonomy" id="412755"/>
    <lineage>
        <taxon>unclassified sequences</taxon>
        <taxon>metagenomes</taxon>
        <taxon>ecological metagenomes</taxon>
    </lineage>
</organism>
<sequence length="182" mass="21785">SIMTHEREAKSKDYDDFIKGISPLIEREQLASVLAQFPWTFKFNSKNLDYLKYLKENIIDLPLVIEFRNISWINDETFEFLEQNELGFCCVDQPKLRGLIPPVTKITSDIAYVRFHGRNSQKWWHHKKAYERYDYEYKQDELLEWVPKIKEMDKKANKTLIYFNNHYKSKAVKAANLLLSLL</sequence>
<dbReference type="PANTHER" id="PTHR30348">
    <property type="entry name" value="UNCHARACTERIZED PROTEIN YECE"/>
    <property type="match status" value="1"/>
</dbReference>
<feature type="non-terminal residue" evidence="1">
    <location>
        <position position="1"/>
    </location>
</feature>
<dbReference type="EMBL" id="BART01002983">
    <property type="protein sequence ID" value="GAG70878.1"/>
    <property type="molecule type" value="Genomic_DNA"/>
</dbReference>
<dbReference type="InterPro" id="IPR002763">
    <property type="entry name" value="DUF72"/>
</dbReference>
<dbReference type="PANTHER" id="PTHR30348:SF13">
    <property type="entry name" value="UPF0759 PROTEIN YUNF"/>
    <property type="match status" value="1"/>
</dbReference>
<accession>X1ADY4</accession>
<proteinExistence type="predicted"/>
<dbReference type="Pfam" id="PF01904">
    <property type="entry name" value="DUF72"/>
    <property type="match status" value="1"/>
</dbReference>
<gene>
    <name evidence="1" type="ORF">S01H4_08618</name>
</gene>
<dbReference type="Gene3D" id="3.20.20.410">
    <property type="entry name" value="Protein of unknown function UPF0759"/>
    <property type="match status" value="1"/>
</dbReference>
<name>X1ADY4_9ZZZZ</name>